<feature type="transmembrane region" description="Helical" evidence="2">
    <location>
        <begin position="23"/>
        <end position="41"/>
    </location>
</feature>
<gene>
    <name evidence="3" type="ORF">psyc5s11_29180</name>
</gene>
<dbReference type="RefSeq" id="WP_224033251.1">
    <property type="nucleotide sequence ID" value="NZ_AP024849.1"/>
</dbReference>
<dbReference type="InterPro" id="IPR011990">
    <property type="entry name" value="TPR-like_helical_dom_sf"/>
</dbReference>
<organism evidence="3 4">
    <name type="scientific">Clostridium gelidum</name>
    <dbReference type="NCBI Taxonomy" id="704125"/>
    <lineage>
        <taxon>Bacteria</taxon>
        <taxon>Bacillati</taxon>
        <taxon>Bacillota</taxon>
        <taxon>Clostridia</taxon>
        <taxon>Eubacteriales</taxon>
        <taxon>Clostridiaceae</taxon>
        <taxon>Clostridium</taxon>
    </lineage>
</organism>
<dbReference type="Proteomes" id="UP000824633">
    <property type="component" value="Chromosome"/>
</dbReference>
<keyword evidence="2" id="KW-0812">Transmembrane</keyword>
<keyword evidence="2" id="KW-1133">Transmembrane helix</keyword>
<evidence type="ECO:0000313" key="3">
    <source>
        <dbReference type="EMBL" id="BCZ46851.1"/>
    </source>
</evidence>
<protein>
    <recommendedName>
        <fullName evidence="5">Tetratricopeptide repeat protein</fullName>
    </recommendedName>
</protein>
<evidence type="ECO:0000256" key="2">
    <source>
        <dbReference type="SAM" id="Phobius"/>
    </source>
</evidence>
<dbReference type="EMBL" id="AP024849">
    <property type="protein sequence ID" value="BCZ46851.1"/>
    <property type="molecule type" value="Genomic_DNA"/>
</dbReference>
<dbReference type="SUPFAM" id="SSF48452">
    <property type="entry name" value="TPR-like"/>
    <property type="match status" value="1"/>
</dbReference>
<sequence>MNKGLITRVDKTIFSTISKKKKIIISIVAICIAIGVILIGVNCSYSSKVKQADEAMSQQDYDKAVTTYEQALNLFNKTDTQAKLSKAEALQKSKKAYDDGMNFFENKDYNTAFLSFKNVIKEDTMDYDNALKKMEESKNLYVASMIEVANKCASDKDYPNAMKYLADALGVDSTNKELIDLRAKYDSARAKAKEEADAKTKADADAKAKADAEATKKAKEDADAKAKEEAKKYQPQKIVDSNGKQIWKVYISNSSFHFTGTYKGTGNFIVKLSNSNQELVTLIANEIGDFVSDKTVTVPYVGWYYLEIKGTDGKWDYKWQ</sequence>
<name>A0ABM7T4G1_9CLOT</name>
<dbReference type="Gene3D" id="1.25.40.10">
    <property type="entry name" value="Tetratricopeptide repeat domain"/>
    <property type="match status" value="1"/>
</dbReference>
<accession>A0ABM7T4G1</accession>
<evidence type="ECO:0000313" key="4">
    <source>
        <dbReference type="Proteomes" id="UP000824633"/>
    </source>
</evidence>
<evidence type="ECO:0000256" key="1">
    <source>
        <dbReference type="SAM" id="Coils"/>
    </source>
</evidence>
<feature type="coiled-coil region" evidence="1">
    <location>
        <begin position="171"/>
        <end position="232"/>
    </location>
</feature>
<reference evidence="4" key="1">
    <citation type="submission" date="2021-07" db="EMBL/GenBank/DDBJ databases">
        <title>Complete genome sequencing of a Clostridium isolate.</title>
        <authorList>
            <person name="Ueki A."/>
            <person name="Tonouchi A."/>
        </authorList>
    </citation>
    <scope>NUCLEOTIDE SEQUENCE [LARGE SCALE GENOMIC DNA]</scope>
    <source>
        <strain evidence="4">C5S11</strain>
    </source>
</reference>
<evidence type="ECO:0008006" key="5">
    <source>
        <dbReference type="Google" id="ProtNLM"/>
    </source>
</evidence>
<keyword evidence="2" id="KW-0472">Membrane</keyword>
<proteinExistence type="predicted"/>
<keyword evidence="4" id="KW-1185">Reference proteome</keyword>
<keyword evidence="1" id="KW-0175">Coiled coil</keyword>